<accession>A0AA50AF45</accession>
<protein>
    <submittedName>
        <fullName evidence="1">Tail component</fullName>
    </submittedName>
</protein>
<organism evidence="1">
    <name type="scientific">Firmicutes phage HS19</name>
    <dbReference type="NCBI Taxonomy" id="3056397"/>
    <lineage>
        <taxon>Viruses</taxon>
    </lineage>
</organism>
<proteinExistence type="predicted"/>
<dbReference type="EMBL" id="OQ890325">
    <property type="protein sequence ID" value="WLJ26304.1"/>
    <property type="molecule type" value="Genomic_DNA"/>
</dbReference>
<reference evidence="1" key="1">
    <citation type="submission" date="2023-04" db="EMBL/GenBank/DDBJ databases">
        <title>The human skin virome in hidradenitis suppurativa patients.</title>
        <authorList>
            <person name="Jansen D."/>
        </authorList>
    </citation>
    <scope>NUCLEOTIDE SEQUENCE</scope>
    <source>
        <strain evidence="1">VC4_HSPhageD</strain>
    </source>
</reference>
<name>A0AA50AF45_9VIRU</name>
<sequence length="114" mass="13200">MGNIEFKGLNELMNYFKKAPKLAETEMTKIVKHCGSMCHIEEQRRVPVDTGFLKRSIFITIKDLGLTAKIEPMANYAGYVEYGTRKMNAQPYVRPAYDKATKEFVERTNKLFKK</sequence>
<dbReference type="Pfam" id="PF04883">
    <property type="entry name" value="HK97-gp10_like"/>
    <property type="match status" value="1"/>
</dbReference>
<dbReference type="InterPro" id="IPR010064">
    <property type="entry name" value="HK97-gp10_tail"/>
</dbReference>
<dbReference type="NCBIfam" id="TIGR01725">
    <property type="entry name" value="phge_HK97_gp10"/>
    <property type="match status" value="1"/>
</dbReference>
<evidence type="ECO:0000313" key="1">
    <source>
        <dbReference type="EMBL" id="WLJ26304.1"/>
    </source>
</evidence>